<reference evidence="5" key="1">
    <citation type="submission" date="2021-10" db="EMBL/GenBank/DDBJ databases">
        <title>De novo Genome Assembly of Clathrus columnatus (Basidiomycota, Fungi) Using Illumina and Nanopore Sequence Data.</title>
        <authorList>
            <person name="Ogiso-Tanaka E."/>
            <person name="Itagaki H."/>
            <person name="Hosoya T."/>
            <person name="Hosaka K."/>
        </authorList>
    </citation>
    <scope>NUCLEOTIDE SEQUENCE</scope>
    <source>
        <strain evidence="5">MO-923</strain>
    </source>
</reference>
<dbReference type="EMBL" id="BPWL01000009">
    <property type="protein sequence ID" value="GJJ14277.1"/>
    <property type="molecule type" value="Genomic_DNA"/>
</dbReference>
<proteinExistence type="inferred from homology"/>
<keyword evidence="3" id="KW-0012">Acyltransferase</keyword>
<organism evidence="5 6">
    <name type="scientific">Clathrus columnatus</name>
    <dbReference type="NCBI Taxonomy" id="1419009"/>
    <lineage>
        <taxon>Eukaryota</taxon>
        <taxon>Fungi</taxon>
        <taxon>Dikarya</taxon>
        <taxon>Basidiomycota</taxon>
        <taxon>Agaricomycotina</taxon>
        <taxon>Agaricomycetes</taxon>
        <taxon>Phallomycetidae</taxon>
        <taxon>Phallales</taxon>
        <taxon>Clathraceae</taxon>
        <taxon>Clathrus</taxon>
    </lineage>
</organism>
<dbReference type="AlphaFoldDB" id="A0AAV5AKT1"/>
<comment type="similarity">
    <text evidence="1">Belongs to the acetyltransferase family. GNAT subfamily.</text>
</comment>
<keyword evidence="2" id="KW-0808">Transferase</keyword>
<dbReference type="InterPro" id="IPR039135">
    <property type="entry name" value="NAT9-like"/>
</dbReference>
<gene>
    <name evidence="5" type="ORF">Clacol_008541</name>
</gene>
<dbReference type="Gene3D" id="3.40.630.30">
    <property type="match status" value="1"/>
</dbReference>
<dbReference type="SUPFAM" id="SSF55729">
    <property type="entry name" value="Acyl-CoA N-acyltransferases (Nat)"/>
    <property type="match status" value="1"/>
</dbReference>
<evidence type="ECO:0000256" key="1">
    <source>
        <dbReference type="ARBA" id="ARBA00009342"/>
    </source>
</evidence>
<evidence type="ECO:0000313" key="6">
    <source>
        <dbReference type="Proteomes" id="UP001050691"/>
    </source>
</evidence>
<dbReference type="GO" id="GO:0008080">
    <property type="term" value="F:N-acetyltransferase activity"/>
    <property type="evidence" value="ECO:0007669"/>
    <property type="project" value="InterPro"/>
</dbReference>
<evidence type="ECO:0000256" key="3">
    <source>
        <dbReference type="ARBA" id="ARBA00023315"/>
    </source>
</evidence>
<feature type="domain" description="N-acetyltransferase" evidence="4">
    <location>
        <begin position="32"/>
        <end position="202"/>
    </location>
</feature>
<dbReference type="PANTHER" id="PTHR13256">
    <property type="entry name" value="N-ACETYLTRANSFERASE 9"/>
    <property type="match status" value="1"/>
</dbReference>
<sequence length="216" mass="24830">MLVNSKTAIIGARIVLVPYRPEHKYHQWMLSSELRELTASEPLNLEEEYTMQKSWQLDNDKLTFILLARPDRYSGTIPTNDDIKTYPMIGDVNLFFKGTRNHNNNNGDDEDDDADSFQVETEIMIAEPSYRRKGLASEALSLLFAYATSPSGPKELCLLPQDFIVRIGESNTASLNLFEKLGFVINKRVKVFKEVEMRFRPGHVFKWTEGETVEFD</sequence>
<protein>
    <recommendedName>
        <fullName evidence="4">N-acetyltransferase domain-containing protein</fullName>
    </recommendedName>
</protein>
<accession>A0AAV5AKT1</accession>
<evidence type="ECO:0000256" key="2">
    <source>
        <dbReference type="ARBA" id="ARBA00022679"/>
    </source>
</evidence>
<dbReference type="InterPro" id="IPR000182">
    <property type="entry name" value="GNAT_dom"/>
</dbReference>
<keyword evidence="6" id="KW-1185">Reference proteome</keyword>
<evidence type="ECO:0000259" key="4">
    <source>
        <dbReference type="PROSITE" id="PS51186"/>
    </source>
</evidence>
<dbReference type="PANTHER" id="PTHR13256:SF16">
    <property type="entry name" value="ALPHA_BETA-TUBULIN-N-ACETYLTRANSFERASE 9"/>
    <property type="match status" value="1"/>
</dbReference>
<evidence type="ECO:0000313" key="5">
    <source>
        <dbReference type="EMBL" id="GJJ14277.1"/>
    </source>
</evidence>
<comment type="caution">
    <text evidence="5">The sequence shown here is derived from an EMBL/GenBank/DDBJ whole genome shotgun (WGS) entry which is preliminary data.</text>
</comment>
<dbReference type="InterPro" id="IPR016181">
    <property type="entry name" value="Acyl_CoA_acyltransferase"/>
</dbReference>
<dbReference type="PROSITE" id="PS51186">
    <property type="entry name" value="GNAT"/>
    <property type="match status" value="1"/>
</dbReference>
<name>A0AAV5AKT1_9AGAM</name>
<dbReference type="Proteomes" id="UP001050691">
    <property type="component" value="Unassembled WGS sequence"/>
</dbReference>
<dbReference type="Pfam" id="PF13302">
    <property type="entry name" value="Acetyltransf_3"/>
    <property type="match status" value="1"/>
</dbReference>